<dbReference type="Gene3D" id="3.30.200.20">
    <property type="entry name" value="Phosphorylase Kinase, domain 1"/>
    <property type="match status" value="1"/>
</dbReference>
<dbReference type="STRING" id="888268.A0A1E5V802"/>
<dbReference type="PANTHER" id="PTHR10579:SF57">
    <property type="entry name" value="OS11G0687100 PROTEIN"/>
    <property type="match status" value="1"/>
</dbReference>
<protein>
    <recommendedName>
        <fullName evidence="1">VWFA domain-containing protein</fullName>
    </recommendedName>
</protein>
<evidence type="ECO:0000313" key="3">
    <source>
        <dbReference type="Proteomes" id="UP000095767"/>
    </source>
</evidence>
<dbReference type="SUPFAM" id="SSF53300">
    <property type="entry name" value="vWA-like"/>
    <property type="match status" value="1"/>
</dbReference>
<dbReference type="OrthoDB" id="1937894at2759"/>
<feature type="domain" description="VWFA" evidence="1">
    <location>
        <begin position="143"/>
        <end position="246"/>
    </location>
</feature>
<dbReference type="InterPro" id="IPR011009">
    <property type="entry name" value="Kinase-like_dom_sf"/>
</dbReference>
<dbReference type="Proteomes" id="UP000095767">
    <property type="component" value="Unassembled WGS sequence"/>
</dbReference>
<dbReference type="Pfam" id="PF00092">
    <property type="entry name" value="VWA"/>
    <property type="match status" value="1"/>
</dbReference>
<gene>
    <name evidence="2" type="ORF">BAE44_0017825</name>
</gene>
<dbReference type="PROSITE" id="PS50234">
    <property type="entry name" value="VWFA"/>
    <property type="match status" value="1"/>
</dbReference>
<evidence type="ECO:0000259" key="1">
    <source>
        <dbReference type="PROSITE" id="PS50234"/>
    </source>
</evidence>
<dbReference type="EMBL" id="LWDX02048614">
    <property type="protein sequence ID" value="OEL21154.1"/>
    <property type="molecule type" value="Genomic_DNA"/>
</dbReference>
<organism evidence="2 3">
    <name type="scientific">Dichanthelium oligosanthes</name>
    <dbReference type="NCBI Taxonomy" id="888268"/>
    <lineage>
        <taxon>Eukaryota</taxon>
        <taxon>Viridiplantae</taxon>
        <taxon>Streptophyta</taxon>
        <taxon>Embryophyta</taxon>
        <taxon>Tracheophyta</taxon>
        <taxon>Spermatophyta</taxon>
        <taxon>Magnoliopsida</taxon>
        <taxon>Liliopsida</taxon>
        <taxon>Poales</taxon>
        <taxon>Poaceae</taxon>
        <taxon>PACMAD clade</taxon>
        <taxon>Panicoideae</taxon>
        <taxon>Panicodae</taxon>
        <taxon>Paniceae</taxon>
        <taxon>Dichantheliinae</taxon>
        <taxon>Dichanthelium</taxon>
    </lineage>
</organism>
<dbReference type="InterPro" id="IPR002035">
    <property type="entry name" value="VWF_A"/>
</dbReference>
<name>A0A1E5V802_9POAL</name>
<dbReference type="SUPFAM" id="SSF56112">
    <property type="entry name" value="Protein kinase-like (PK-like)"/>
    <property type="match status" value="1"/>
</dbReference>
<accession>A0A1E5V802</accession>
<dbReference type="Gene3D" id="3.40.50.410">
    <property type="entry name" value="von Willebrand factor, type A domain"/>
    <property type="match status" value="1"/>
</dbReference>
<dbReference type="InterPro" id="IPR051266">
    <property type="entry name" value="CLCR"/>
</dbReference>
<reference evidence="2 3" key="1">
    <citation type="submission" date="2016-09" db="EMBL/GenBank/DDBJ databases">
        <title>The draft genome of Dichanthelium oligosanthes: A C3 panicoid grass species.</title>
        <authorList>
            <person name="Studer A.J."/>
            <person name="Schnable J.C."/>
            <person name="Brutnell T.P."/>
        </authorList>
    </citation>
    <scope>NUCLEOTIDE SEQUENCE [LARGE SCALE GENOMIC DNA]</scope>
    <source>
        <strain evidence="3">cv. Kellogg 1175</strain>
        <tissue evidence="2">Leaf</tissue>
    </source>
</reference>
<dbReference type="AlphaFoldDB" id="A0A1E5V802"/>
<sequence>MLRDENAKPTDLPITVLKAITKDFSEDLEIGNGGFAVVYKGLLGNGRTVAVKKLFKSIDMDENKYNQEPQSSTGSGRVKEEVSKNGDYCSPFELQATGRDKVKLETIPRINSILQTTSCTDFAVLVRVTAPRRCSERSRLGVDLVAVLDVARSFRLFSTMDSIKEAMVFVINNLGPDDRLSIVTFNDQVRRCTELSEMSDVNREEARAKVLALKAGLGTDMGAAMQEAAKWYMVSRTTNRLFLRVI</sequence>
<evidence type="ECO:0000313" key="2">
    <source>
        <dbReference type="EMBL" id="OEL21154.1"/>
    </source>
</evidence>
<keyword evidence="3" id="KW-1185">Reference proteome</keyword>
<dbReference type="PANTHER" id="PTHR10579">
    <property type="entry name" value="CALCIUM-ACTIVATED CHLORIDE CHANNEL REGULATOR"/>
    <property type="match status" value="1"/>
</dbReference>
<proteinExistence type="predicted"/>
<comment type="caution">
    <text evidence="2">The sequence shown here is derived from an EMBL/GenBank/DDBJ whole genome shotgun (WGS) entry which is preliminary data.</text>
</comment>
<dbReference type="InterPro" id="IPR036465">
    <property type="entry name" value="vWFA_dom_sf"/>
</dbReference>